<dbReference type="InterPro" id="IPR027417">
    <property type="entry name" value="P-loop_NTPase"/>
</dbReference>
<keyword evidence="11" id="KW-0539">Nucleus</keyword>
<dbReference type="InterPro" id="IPR036277">
    <property type="entry name" value="SMC_hinge_sf"/>
</dbReference>
<organism evidence="14 15">
    <name type="scientific">Chilo suppressalis</name>
    <name type="common">Asiatic rice borer moth</name>
    <dbReference type="NCBI Taxonomy" id="168631"/>
    <lineage>
        <taxon>Eukaryota</taxon>
        <taxon>Metazoa</taxon>
        <taxon>Ecdysozoa</taxon>
        <taxon>Arthropoda</taxon>
        <taxon>Hexapoda</taxon>
        <taxon>Insecta</taxon>
        <taxon>Pterygota</taxon>
        <taxon>Neoptera</taxon>
        <taxon>Endopterygota</taxon>
        <taxon>Lepidoptera</taxon>
        <taxon>Glossata</taxon>
        <taxon>Ditrysia</taxon>
        <taxon>Pyraloidea</taxon>
        <taxon>Crambidae</taxon>
        <taxon>Crambinae</taxon>
        <taxon>Chilo</taxon>
    </lineage>
</organism>
<comment type="subcellular location">
    <subcellularLocation>
        <location evidence="2">Chromosome</location>
    </subcellularLocation>
    <subcellularLocation>
        <location evidence="1">Nucleus</location>
    </subcellularLocation>
</comment>
<sequence>MEEEFIEEEIDGSIHSIHVRNFFCHENLEINLNRNVNFIVGRNGSGKSAILTALVVGLGGRASATNRGNNLHSFIKKGANSATIEIKIKNSSPKAYKHNEYGDFITIIRNITASGGSSYKVKSATGEVISTKFEEVNAIILAHDIQVDNPISVLNQDDARSFHASDAKKKYSLFRKATNLDQTETNYVRALENCNKATAIWNRKNEASLVLEKEYKKWKANHEQLQSRDEIEAQKKALQNEYYWSEIADFEREVTMVQNQYDKQKIRIEQLVEKLSKMNQHYGDNTEAIDELKSQLDEKTLEKTNQEQELRALETEVRREQAEWRSQQHVASKHADLLARETRKVDDLEREINNIGSGQSTQHRAELEQRAEAAAAAAAAAEARYATLQHDSTQARAAAAHHAAAHDRAAAAAASHRDRLRQLKQQLRELESRGNDSLAVYGANMVELCQRVKQAVARGEFSAPPRGPVGAYLKVKERKWGGAIEHIIGGSVSSFCVNSPEDSRKLFEIMGQVYGKANKPGVTCSKFLPRQHDVRRNKVRAGSYISALDSLDIGDPVIANFLIDNVRLEAVLLVPEHEDAVRLSDTVENVPENCSRVVTLDGSEYHPAPNYRSYGGAAHHSRYLQVSTAERKRQVQAEIQEAEVKLKALEAKAEELNQEVRSARENERETSRALQALVGERHERNEAARNASAALANYHAPHHAVLLEELNVSKEKLRTLNEQLDAFKQKEREFKRKVDAQEADMRQVKGKLAQLTAACRTLSEEIEQEQLKLERGVSERQACELKLREDRSKIAQIQSLLEEKTAHVDKLTQEALLLCPRVVNARDRAIVTNELKKTQLKLSSMRVEGLSKAQVAEKLLSVEKHYRRTKLTLERLKRLIDEIKSTTDKHLNFCHRVQTYIARRVQYCFQSILTLRGYSGRMEIDNARGSLEIVCTGRESGNKRHAATTSSLSGGERSYSTVAFIMALWECVELPFYFMDEFDVFMDNVNRKIVMELLIDHALKNTSRQFVFLTPQDASAVTAGPQISIHLMADPRP</sequence>
<evidence type="ECO:0000256" key="10">
    <source>
        <dbReference type="ARBA" id="ARBA00023204"/>
    </source>
</evidence>
<keyword evidence="7" id="KW-0067">ATP-binding</keyword>
<evidence type="ECO:0000256" key="9">
    <source>
        <dbReference type="ARBA" id="ARBA00023172"/>
    </source>
</evidence>
<dbReference type="Proteomes" id="UP001153292">
    <property type="component" value="Chromosome 4"/>
</dbReference>
<feature type="coiled-coil region" evidence="12">
    <location>
        <begin position="703"/>
        <end position="814"/>
    </location>
</feature>
<evidence type="ECO:0000256" key="1">
    <source>
        <dbReference type="ARBA" id="ARBA00004123"/>
    </source>
</evidence>
<keyword evidence="5" id="KW-0547">Nucleotide-binding</keyword>
<evidence type="ECO:0000313" key="15">
    <source>
        <dbReference type="Proteomes" id="UP001153292"/>
    </source>
</evidence>
<keyword evidence="15" id="KW-1185">Reference proteome</keyword>
<dbReference type="SUPFAM" id="SSF75553">
    <property type="entry name" value="Smc hinge domain"/>
    <property type="match status" value="1"/>
</dbReference>
<evidence type="ECO:0000256" key="5">
    <source>
        <dbReference type="ARBA" id="ARBA00022741"/>
    </source>
</evidence>
<comment type="similarity">
    <text evidence="3">Belongs to the SMC family. SMC6 subfamily.</text>
</comment>
<gene>
    <name evidence="14" type="ORF">CHILSU_LOCUS8964</name>
</gene>
<keyword evidence="4" id="KW-0158">Chromosome</keyword>
<accession>A0ABN8B7U3</accession>
<keyword evidence="8 12" id="KW-0175">Coiled coil</keyword>
<evidence type="ECO:0000313" key="14">
    <source>
        <dbReference type="EMBL" id="CAH0405601.1"/>
    </source>
</evidence>
<protein>
    <recommendedName>
        <fullName evidence="13">RecF/RecN/SMC N-terminal domain-containing protein</fullName>
    </recommendedName>
</protein>
<name>A0ABN8B7U3_CHISP</name>
<keyword evidence="10" id="KW-0234">DNA repair</keyword>
<dbReference type="InterPro" id="IPR003395">
    <property type="entry name" value="RecF/RecN/SMC_N"/>
</dbReference>
<reference evidence="14" key="1">
    <citation type="submission" date="2021-12" db="EMBL/GenBank/DDBJ databases">
        <authorList>
            <person name="King R."/>
        </authorList>
    </citation>
    <scope>NUCLEOTIDE SEQUENCE</scope>
</reference>
<evidence type="ECO:0000256" key="7">
    <source>
        <dbReference type="ARBA" id="ARBA00022840"/>
    </source>
</evidence>
<dbReference type="Pfam" id="PF02463">
    <property type="entry name" value="SMC_N"/>
    <property type="match status" value="1"/>
</dbReference>
<feature type="coiled-coil region" evidence="12">
    <location>
        <begin position="208"/>
        <end position="440"/>
    </location>
</feature>
<dbReference type="PANTHER" id="PTHR19306:SF6">
    <property type="entry name" value="STRUCTURAL MAINTENANCE OF CHROMOSOMES PROTEIN 6"/>
    <property type="match status" value="1"/>
</dbReference>
<keyword evidence="9" id="KW-0233">DNA recombination</keyword>
<evidence type="ECO:0000256" key="8">
    <source>
        <dbReference type="ARBA" id="ARBA00023054"/>
    </source>
</evidence>
<feature type="domain" description="RecF/RecN/SMC N-terminal" evidence="13">
    <location>
        <begin position="14"/>
        <end position="1014"/>
    </location>
</feature>
<evidence type="ECO:0000256" key="3">
    <source>
        <dbReference type="ARBA" id="ARBA00006793"/>
    </source>
</evidence>
<evidence type="ECO:0000259" key="13">
    <source>
        <dbReference type="Pfam" id="PF02463"/>
    </source>
</evidence>
<dbReference type="Gene3D" id="3.40.50.300">
    <property type="entry name" value="P-loop containing nucleotide triphosphate hydrolases"/>
    <property type="match status" value="2"/>
</dbReference>
<proteinExistence type="inferred from homology"/>
<feature type="coiled-coil region" evidence="12">
    <location>
        <begin position="632"/>
        <end position="673"/>
    </location>
</feature>
<dbReference type="PANTHER" id="PTHR19306">
    <property type="entry name" value="STRUCTURAL MAINTENANCE OF CHROMOSOMES 5,6 SMC5, SMC6"/>
    <property type="match status" value="1"/>
</dbReference>
<dbReference type="EMBL" id="OU963897">
    <property type="protein sequence ID" value="CAH0405601.1"/>
    <property type="molecule type" value="Genomic_DNA"/>
</dbReference>
<evidence type="ECO:0000256" key="4">
    <source>
        <dbReference type="ARBA" id="ARBA00022454"/>
    </source>
</evidence>
<keyword evidence="6" id="KW-0227">DNA damage</keyword>
<evidence type="ECO:0000256" key="6">
    <source>
        <dbReference type="ARBA" id="ARBA00022763"/>
    </source>
</evidence>
<evidence type="ECO:0000256" key="2">
    <source>
        <dbReference type="ARBA" id="ARBA00004286"/>
    </source>
</evidence>
<dbReference type="SUPFAM" id="SSF52540">
    <property type="entry name" value="P-loop containing nucleoside triphosphate hydrolases"/>
    <property type="match status" value="2"/>
</dbReference>
<evidence type="ECO:0000256" key="11">
    <source>
        <dbReference type="ARBA" id="ARBA00023242"/>
    </source>
</evidence>
<evidence type="ECO:0000256" key="12">
    <source>
        <dbReference type="SAM" id="Coils"/>
    </source>
</evidence>